<comment type="subcellular location">
    <subcellularLocation>
        <location evidence="1">Cell envelope</location>
    </subcellularLocation>
</comment>
<evidence type="ECO:0000256" key="5">
    <source>
        <dbReference type="SAM" id="SignalP"/>
    </source>
</evidence>
<evidence type="ECO:0000256" key="2">
    <source>
        <dbReference type="ARBA" id="ARBA00008814"/>
    </source>
</evidence>
<protein>
    <submittedName>
        <fullName evidence="7">Iron siderophore-binding protein</fullName>
    </submittedName>
</protein>
<evidence type="ECO:0000313" key="7">
    <source>
        <dbReference type="EMBL" id="PRI11028.1"/>
    </source>
</evidence>
<comment type="caution">
    <text evidence="7">The sequence shown here is derived from an EMBL/GenBank/DDBJ whole genome shotgun (WGS) entry which is preliminary data.</text>
</comment>
<dbReference type="InterPro" id="IPR002491">
    <property type="entry name" value="ABC_transptr_periplasmic_BD"/>
</dbReference>
<dbReference type="PROSITE" id="PS50983">
    <property type="entry name" value="FE_B12_PBP"/>
    <property type="match status" value="1"/>
</dbReference>
<dbReference type="PANTHER" id="PTHR30532">
    <property type="entry name" value="IRON III DICITRATE-BINDING PERIPLASMIC PROTEIN"/>
    <property type="match status" value="1"/>
</dbReference>
<dbReference type="Pfam" id="PF01497">
    <property type="entry name" value="Peripla_BP_2"/>
    <property type="match status" value="1"/>
</dbReference>
<reference evidence="7 8" key="1">
    <citation type="journal article" date="2017" name="New Microbes New Infect">
        <title>Genome sequence of 'Leucobacter massiliensis' sp. nov. isolated from human pharynx after travel to the 2014 Hajj.</title>
        <authorList>
            <person name="Leangapichart T."/>
            <person name="Gautret P."/>
            <person name="Nguyen T.T."/>
            <person name="Armstrong N."/>
            <person name="Rolain J.M."/>
        </authorList>
    </citation>
    <scope>NUCLEOTIDE SEQUENCE [LARGE SCALE GENOMIC DNA]</scope>
    <source>
        <strain evidence="7 8">122RC15</strain>
    </source>
</reference>
<dbReference type="Gene3D" id="3.40.50.1980">
    <property type="entry name" value="Nitrogenase molybdenum iron protein domain"/>
    <property type="match status" value="2"/>
</dbReference>
<feature type="signal peptide" evidence="5">
    <location>
        <begin position="1"/>
        <end position="34"/>
    </location>
</feature>
<dbReference type="GO" id="GO:0030288">
    <property type="term" value="C:outer membrane-bounded periplasmic space"/>
    <property type="evidence" value="ECO:0007669"/>
    <property type="project" value="TreeGrafter"/>
</dbReference>
<dbReference type="EMBL" id="MWZD01000017">
    <property type="protein sequence ID" value="PRI11028.1"/>
    <property type="molecule type" value="Genomic_DNA"/>
</dbReference>
<sequence>MVVTGNRISSARRILRTAAVAGLALILAGCGASAPPGSDADAPAEGAYTVEHAMGETELDAVPERIVVLDSPMIDALVALGITPVGAPQIGEGRGFPAYLADELEGTEPVGYIAEPDVDAIANLAPDLILGSKVRHEALYRELSAIAPTVFSEDTGTNWTEQAELTAAAVDRSEEMRQRIDAVSERAAEVGEAVGATGTTASIVRFRADNFRLYGPGTFSGSLLSEMGFELGERDWNEWSMQELSPELYEQIDGEVVFYMSPGGDPAATSQKRVTGLWSALPGPSRGNAHEVDDDTWMIGIGVLGAELVIDDVERLLA</sequence>
<comment type="similarity">
    <text evidence="2">Belongs to the bacterial solute-binding protein 8 family.</text>
</comment>
<dbReference type="PROSITE" id="PS51318">
    <property type="entry name" value="TAT"/>
    <property type="match status" value="1"/>
</dbReference>
<evidence type="ECO:0000256" key="4">
    <source>
        <dbReference type="ARBA" id="ARBA00022729"/>
    </source>
</evidence>
<keyword evidence="8" id="KW-1185">Reference proteome</keyword>
<dbReference type="InterPro" id="IPR051313">
    <property type="entry name" value="Bact_iron-sidero_bind"/>
</dbReference>
<keyword evidence="4 5" id="KW-0732">Signal</keyword>
<dbReference type="AlphaFoldDB" id="A0A2S9QN68"/>
<dbReference type="InterPro" id="IPR006311">
    <property type="entry name" value="TAT_signal"/>
</dbReference>
<gene>
    <name evidence="7" type="ORF">B4915_09155</name>
</gene>
<evidence type="ECO:0000256" key="1">
    <source>
        <dbReference type="ARBA" id="ARBA00004196"/>
    </source>
</evidence>
<dbReference type="SUPFAM" id="SSF53807">
    <property type="entry name" value="Helical backbone' metal receptor"/>
    <property type="match status" value="1"/>
</dbReference>
<dbReference type="CDD" id="cd01146">
    <property type="entry name" value="FhuD"/>
    <property type="match status" value="1"/>
</dbReference>
<accession>A0A2S9QN68</accession>
<organism evidence="7 8">
    <name type="scientific">Leucobacter massiliensis</name>
    <dbReference type="NCBI Taxonomy" id="1686285"/>
    <lineage>
        <taxon>Bacteria</taxon>
        <taxon>Bacillati</taxon>
        <taxon>Actinomycetota</taxon>
        <taxon>Actinomycetes</taxon>
        <taxon>Micrococcales</taxon>
        <taxon>Microbacteriaceae</taxon>
        <taxon>Leucobacter</taxon>
    </lineage>
</organism>
<keyword evidence="3" id="KW-0813">Transport</keyword>
<feature type="domain" description="Fe/B12 periplasmic-binding" evidence="6">
    <location>
        <begin position="65"/>
        <end position="318"/>
    </location>
</feature>
<feature type="chain" id="PRO_5039251899" evidence="5">
    <location>
        <begin position="35"/>
        <end position="318"/>
    </location>
</feature>
<evidence type="ECO:0000256" key="3">
    <source>
        <dbReference type="ARBA" id="ARBA00022448"/>
    </source>
</evidence>
<dbReference type="Proteomes" id="UP000238650">
    <property type="component" value="Unassembled WGS sequence"/>
</dbReference>
<evidence type="ECO:0000313" key="8">
    <source>
        <dbReference type="Proteomes" id="UP000238650"/>
    </source>
</evidence>
<dbReference type="GO" id="GO:1901678">
    <property type="term" value="P:iron coordination entity transport"/>
    <property type="evidence" value="ECO:0007669"/>
    <property type="project" value="UniProtKB-ARBA"/>
</dbReference>
<proteinExistence type="inferred from homology"/>
<dbReference type="PANTHER" id="PTHR30532:SF25">
    <property type="entry name" value="IRON(III) DICITRATE-BINDING PERIPLASMIC PROTEIN"/>
    <property type="match status" value="1"/>
</dbReference>
<dbReference type="PROSITE" id="PS51257">
    <property type="entry name" value="PROKAR_LIPOPROTEIN"/>
    <property type="match status" value="1"/>
</dbReference>
<name>A0A2S9QN68_9MICO</name>
<evidence type="ECO:0000259" key="6">
    <source>
        <dbReference type="PROSITE" id="PS50983"/>
    </source>
</evidence>